<dbReference type="PANTHER" id="PTHR38773">
    <property type="entry name" value="PROTEIN SPRT"/>
    <property type="match status" value="1"/>
</dbReference>
<feature type="domain" description="SprT-like" evidence="1">
    <location>
        <begin position="7"/>
        <end position="158"/>
    </location>
</feature>
<accession>A0ABV7T0G9</accession>
<protein>
    <submittedName>
        <fullName evidence="2">SprT family zinc-dependent metalloprotease</fullName>
    </submittedName>
</protein>
<dbReference type="Proteomes" id="UP001595630">
    <property type="component" value="Unassembled WGS sequence"/>
</dbReference>
<keyword evidence="2" id="KW-0645">Protease</keyword>
<evidence type="ECO:0000259" key="1">
    <source>
        <dbReference type="SMART" id="SM00731"/>
    </source>
</evidence>
<reference evidence="3" key="1">
    <citation type="journal article" date="2019" name="Int. J. Syst. Evol. Microbiol.">
        <title>The Global Catalogue of Microorganisms (GCM) 10K type strain sequencing project: providing services to taxonomists for standard genome sequencing and annotation.</title>
        <authorList>
            <consortium name="The Broad Institute Genomics Platform"/>
            <consortium name="The Broad Institute Genome Sequencing Center for Infectious Disease"/>
            <person name="Wu L."/>
            <person name="Ma J."/>
        </authorList>
    </citation>
    <scope>NUCLEOTIDE SEQUENCE [LARGE SCALE GENOMIC DNA]</scope>
    <source>
        <strain evidence="3">KCTC 42447</strain>
    </source>
</reference>
<dbReference type="InterPro" id="IPR006640">
    <property type="entry name" value="SprT-like_domain"/>
</dbReference>
<dbReference type="SMART" id="SM00731">
    <property type="entry name" value="SprT"/>
    <property type="match status" value="1"/>
</dbReference>
<dbReference type="RefSeq" id="WP_386359975.1">
    <property type="nucleotide sequence ID" value="NZ_JBHRXZ010000001.1"/>
</dbReference>
<dbReference type="Pfam" id="PF10263">
    <property type="entry name" value="SprT-like"/>
    <property type="match status" value="1"/>
</dbReference>
<dbReference type="NCBIfam" id="NF003421">
    <property type="entry name" value="PRK04860.1"/>
    <property type="match status" value="1"/>
</dbReference>
<sequence length="164" mass="19589">MSEQLLHRVEACYVQAEAFLKRPFSRPEVRLDLRGQKAGIAYLQRNLLRFNLKLYQENSEHFLRQTVAHEVAHLVAHQLFGERIRPHGQEWQRIMRGVYGLTPERCHNYPIERRPRRQFLYLCQCPDQEFAFSAQRHALVLKGRRYLCKRCRATLMDSGRQRLA</sequence>
<comment type="caution">
    <text evidence="2">The sequence shown here is derived from an EMBL/GenBank/DDBJ whole genome shotgun (WGS) entry which is preliminary data.</text>
</comment>
<keyword evidence="3" id="KW-1185">Reference proteome</keyword>
<keyword evidence="2" id="KW-0482">Metalloprotease</keyword>
<name>A0ABV7T0G9_9GAMM</name>
<keyword evidence="2" id="KW-0378">Hydrolase</keyword>
<dbReference type="EMBL" id="JBHRXZ010000001">
    <property type="protein sequence ID" value="MFC3606204.1"/>
    <property type="molecule type" value="Genomic_DNA"/>
</dbReference>
<dbReference type="GO" id="GO:0008237">
    <property type="term" value="F:metallopeptidase activity"/>
    <property type="evidence" value="ECO:0007669"/>
    <property type="project" value="UniProtKB-KW"/>
</dbReference>
<evidence type="ECO:0000313" key="3">
    <source>
        <dbReference type="Proteomes" id="UP001595630"/>
    </source>
</evidence>
<gene>
    <name evidence="2" type="ORF">ACFOMF_00170</name>
</gene>
<dbReference type="PANTHER" id="PTHR38773:SF1">
    <property type="entry name" value="PROTEIN SPRT"/>
    <property type="match status" value="1"/>
</dbReference>
<evidence type="ECO:0000313" key="2">
    <source>
        <dbReference type="EMBL" id="MFC3606204.1"/>
    </source>
</evidence>
<proteinExistence type="predicted"/>
<organism evidence="2 3">
    <name type="scientific">Stutzerimonas tarimensis</name>
    <dbReference type="NCBI Taxonomy" id="1507735"/>
    <lineage>
        <taxon>Bacteria</taxon>
        <taxon>Pseudomonadati</taxon>
        <taxon>Pseudomonadota</taxon>
        <taxon>Gammaproteobacteria</taxon>
        <taxon>Pseudomonadales</taxon>
        <taxon>Pseudomonadaceae</taxon>
        <taxon>Stutzerimonas</taxon>
    </lineage>
</organism>